<name>A0A9N9WPJ0_9DIPT</name>
<reference evidence="6" key="1">
    <citation type="submission" date="2022-01" db="EMBL/GenBank/DDBJ databases">
        <authorList>
            <person name="King R."/>
        </authorList>
    </citation>
    <scope>NUCLEOTIDE SEQUENCE</scope>
</reference>
<dbReference type="FunFam" id="3.80.10.10:FF:001164">
    <property type="entry name" value="GH01279p"/>
    <property type="match status" value="1"/>
</dbReference>
<dbReference type="InterPro" id="IPR050328">
    <property type="entry name" value="Dev_Immune_Receptor"/>
</dbReference>
<evidence type="ECO:0000256" key="2">
    <source>
        <dbReference type="ARBA" id="ARBA00022729"/>
    </source>
</evidence>
<dbReference type="InterPro" id="IPR001611">
    <property type="entry name" value="Leu-rich_rpt"/>
</dbReference>
<dbReference type="InterPro" id="IPR022041">
    <property type="entry name" value="Methyltransf_FA"/>
</dbReference>
<reference evidence="6" key="2">
    <citation type="submission" date="2022-10" db="EMBL/GenBank/DDBJ databases">
        <authorList>
            <consortium name="ENA_rothamsted_submissions"/>
            <consortium name="culmorum"/>
            <person name="King R."/>
        </authorList>
    </citation>
    <scope>NUCLEOTIDE SEQUENCE</scope>
</reference>
<dbReference type="EMBL" id="OU895877">
    <property type="protein sequence ID" value="CAG9801217.1"/>
    <property type="molecule type" value="Genomic_DNA"/>
</dbReference>
<evidence type="ECO:0000256" key="4">
    <source>
        <dbReference type="SAM" id="SignalP"/>
    </source>
</evidence>
<dbReference type="SUPFAM" id="SSF52058">
    <property type="entry name" value="L domain-like"/>
    <property type="match status" value="1"/>
</dbReference>
<feature type="chain" id="PRO_5040179022" description="Farnesoic acid O-methyl transferase domain-containing protein" evidence="4">
    <location>
        <begin position="19"/>
        <end position="614"/>
    </location>
</feature>
<gene>
    <name evidence="6" type="ORF">CHIRRI_LOCUS4152</name>
</gene>
<dbReference type="PANTHER" id="PTHR24373:SF370">
    <property type="entry name" value="FISH-LIPS, ISOFORM E"/>
    <property type="match status" value="1"/>
</dbReference>
<keyword evidence="1" id="KW-0433">Leucine-rich repeat</keyword>
<keyword evidence="2 4" id="KW-0732">Signal</keyword>
<dbReference type="OrthoDB" id="7787639at2759"/>
<dbReference type="SMART" id="SM00369">
    <property type="entry name" value="LRR_TYP"/>
    <property type="match status" value="10"/>
</dbReference>
<keyword evidence="7" id="KW-1185">Reference proteome</keyword>
<evidence type="ECO:0000256" key="1">
    <source>
        <dbReference type="ARBA" id="ARBA00022614"/>
    </source>
</evidence>
<dbReference type="PANTHER" id="PTHR24373">
    <property type="entry name" value="SLIT RELATED LEUCINE-RICH REPEAT NEURONAL PROTEIN"/>
    <property type="match status" value="1"/>
</dbReference>
<accession>A0A9N9WPJ0</accession>
<dbReference type="Pfam" id="PF12248">
    <property type="entry name" value="Methyltransf_FA"/>
    <property type="match status" value="1"/>
</dbReference>
<dbReference type="AlphaFoldDB" id="A0A9N9WPJ0"/>
<sequence length="614" mass="69020">MNMKIIVLLSLLFGSSLGQSITCDYKDSIRDGVSHYACYLDIQNPSGFDGFTTINGTHLPGRNNANVTLLYAQAQSRTVIFPRITCSQFPNLIHIDFERKGIVTLNQNSFVGCINVQIAWLAGNEIETVHIGAFTNMTRLMLLDLSANRLPTLPENVFSGLVNLQDLNLSLNPTITIPNGVFGGLGNLRVLNMMSMRIHTLVPNWFAPLLNLQILTLYGNNITSFPEAAFSSNRNLRSLEISRNPIGDNLPGGIFRNLTSLEQLYMVGIRITTINTAWFATLTNLEQLYIQENLFISIPERSFDHLISLLVLDIGKNHLPDTAIPANLFDNMRNLMVIIADYNLIQTINPRWFRNITNVSSLDFNYNQINDLPAGTFTSIASLREIDLWGNNIKTISREAFGFIGNLTYADFEQNVINAIDERFLREASPLEFLFLWGNLCSGERFYSFGANLEAFLPRLAVCTNNFRWITETTTVSGEPYRFFEAPSPGIQLRVNTDAEVHISLTSFDFLWNPSVEIIIGTRNNTLSSIIRNQDTQIAVAHSPNIIRTGQFTGFRITWANHAIVVTREGQSFPFLVYNLECIFRVGFYGLRSPESNAIWSIQPVEAEIMPTGV</sequence>
<feature type="domain" description="Farnesoic acid O-methyl transferase" evidence="5">
    <location>
        <begin position="480"/>
        <end position="603"/>
    </location>
</feature>
<dbReference type="InterPro" id="IPR003591">
    <property type="entry name" value="Leu-rich_rpt_typical-subtyp"/>
</dbReference>
<keyword evidence="3" id="KW-0677">Repeat</keyword>
<feature type="signal peptide" evidence="4">
    <location>
        <begin position="1"/>
        <end position="18"/>
    </location>
</feature>
<dbReference type="Pfam" id="PF13855">
    <property type="entry name" value="LRR_8"/>
    <property type="match status" value="4"/>
</dbReference>
<dbReference type="PROSITE" id="PS51450">
    <property type="entry name" value="LRR"/>
    <property type="match status" value="1"/>
</dbReference>
<evidence type="ECO:0000313" key="7">
    <source>
        <dbReference type="Proteomes" id="UP001153620"/>
    </source>
</evidence>
<dbReference type="InterPro" id="IPR032675">
    <property type="entry name" value="LRR_dom_sf"/>
</dbReference>
<dbReference type="Gene3D" id="3.80.10.10">
    <property type="entry name" value="Ribonuclease Inhibitor"/>
    <property type="match status" value="3"/>
</dbReference>
<dbReference type="Proteomes" id="UP001153620">
    <property type="component" value="Chromosome 1"/>
</dbReference>
<evidence type="ECO:0000259" key="5">
    <source>
        <dbReference type="Pfam" id="PF12248"/>
    </source>
</evidence>
<proteinExistence type="predicted"/>
<evidence type="ECO:0000256" key="3">
    <source>
        <dbReference type="ARBA" id="ARBA00022737"/>
    </source>
</evidence>
<evidence type="ECO:0000313" key="6">
    <source>
        <dbReference type="EMBL" id="CAG9801217.1"/>
    </source>
</evidence>
<protein>
    <recommendedName>
        <fullName evidence="5">Farnesoic acid O-methyl transferase domain-containing protein</fullName>
    </recommendedName>
</protein>
<organism evidence="6 7">
    <name type="scientific">Chironomus riparius</name>
    <dbReference type="NCBI Taxonomy" id="315576"/>
    <lineage>
        <taxon>Eukaryota</taxon>
        <taxon>Metazoa</taxon>
        <taxon>Ecdysozoa</taxon>
        <taxon>Arthropoda</taxon>
        <taxon>Hexapoda</taxon>
        <taxon>Insecta</taxon>
        <taxon>Pterygota</taxon>
        <taxon>Neoptera</taxon>
        <taxon>Endopterygota</taxon>
        <taxon>Diptera</taxon>
        <taxon>Nematocera</taxon>
        <taxon>Chironomoidea</taxon>
        <taxon>Chironomidae</taxon>
        <taxon>Chironominae</taxon>
        <taxon>Chironomus</taxon>
    </lineage>
</organism>